<keyword evidence="2" id="KW-0808">Transferase</keyword>
<feature type="domain" description="Methyltransferase" evidence="1">
    <location>
        <begin position="72"/>
        <end position="158"/>
    </location>
</feature>
<evidence type="ECO:0000259" key="1">
    <source>
        <dbReference type="Pfam" id="PF13649"/>
    </source>
</evidence>
<keyword evidence="3" id="KW-1185">Reference proteome</keyword>
<dbReference type="Pfam" id="PF13649">
    <property type="entry name" value="Methyltransf_25"/>
    <property type="match status" value="1"/>
</dbReference>
<dbReference type="Proteomes" id="UP000003111">
    <property type="component" value="Unassembled WGS sequence"/>
</dbReference>
<dbReference type="OrthoDB" id="4484556at2"/>
<evidence type="ECO:0000313" key="3">
    <source>
        <dbReference type="Proteomes" id="UP000003111"/>
    </source>
</evidence>
<gene>
    <name evidence="2" type="ORF">HMPREF0063_12665</name>
</gene>
<proteinExistence type="predicted"/>
<accession>E2SF56</accession>
<dbReference type="EMBL" id="ACLF03000011">
    <property type="protein sequence ID" value="EFQ82141.1"/>
    <property type="molecule type" value="Genomic_DNA"/>
</dbReference>
<protein>
    <submittedName>
        <fullName evidence="2">Methyltransferase domain protein</fullName>
    </submittedName>
</protein>
<dbReference type="AlphaFoldDB" id="E2SF56"/>
<dbReference type="GO" id="GO:0032259">
    <property type="term" value="P:methylation"/>
    <property type="evidence" value="ECO:0007669"/>
    <property type="project" value="UniProtKB-KW"/>
</dbReference>
<comment type="caution">
    <text evidence="2">The sequence shown here is derived from an EMBL/GenBank/DDBJ whole genome shotgun (WGS) entry which is preliminary data.</text>
</comment>
<organism evidence="2 3">
    <name type="scientific">Aeromicrobium marinum DSM 15272</name>
    <dbReference type="NCBI Taxonomy" id="585531"/>
    <lineage>
        <taxon>Bacteria</taxon>
        <taxon>Bacillati</taxon>
        <taxon>Actinomycetota</taxon>
        <taxon>Actinomycetes</taxon>
        <taxon>Propionibacteriales</taxon>
        <taxon>Nocardioidaceae</taxon>
        <taxon>Aeromicrobium</taxon>
    </lineage>
</organism>
<dbReference type="STRING" id="585531.HMPREF0063_12665"/>
<dbReference type="RefSeq" id="WP_007079504.1">
    <property type="nucleotide sequence ID" value="NZ_CM001024.1"/>
</dbReference>
<reference evidence="2" key="1">
    <citation type="submission" date="2010-08" db="EMBL/GenBank/DDBJ databases">
        <authorList>
            <person name="Muzny D."/>
            <person name="Qin X."/>
            <person name="Buhay C."/>
            <person name="Dugan-Rocha S."/>
            <person name="Ding Y."/>
            <person name="Chen G."/>
            <person name="Hawes A."/>
            <person name="Holder M."/>
            <person name="Jhangiani S."/>
            <person name="Johnson A."/>
            <person name="Khan Z."/>
            <person name="Li Z."/>
            <person name="Liu W."/>
            <person name="Liu X."/>
            <person name="Perez L."/>
            <person name="Shen H."/>
            <person name="Wang Q."/>
            <person name="Watt J."/>
            <person name="Xi L."/>
            <person name="Xin Y."/>
            <person name="Zhou J."/>
            <person name="Deng J."/>
            <person name="Jiang H."/>
            <person name="Liu Y."/>
            <person name="Qu J."/>
            <person name="Song X.-Z."/>
            <person name="Zhang L."/>
            <person name="Villasana D."/>
            <person name="Johnson A."/>
            <person name="Liu J."/>
            <person name="Liyanage D."/>
            <person name="Lorensuhewa L."/>
            <person name="Robinson T."/>
            <person name="Song A."/>
            <person name="Song B.-B."/>
            <person name="Dinh H."/>
            <person name="Thornton R."/>
            <person name="Coyle M."/>
            <person name="Francisco L."/>
            <person name="Jackson L."/>
            <person name="Javaid M."/>
            <person name="Korchina V."/>
            <person name="Kovar C."/>
            <person name="Mata R."/>
            <person name="Mathew T."/>
            <person name="Ngo R."/>
            <person name="Nguyen L."/>
            <person name="Nguyen N."/>
            <person name="Okwuonu G."/>
            <person name="Ongeri F."/>
            <person name="Pham C."/>
            <person name="Simmons D."/>
            <person name="Wilczek-Boney K."/>
            <person name="Hale W."/>
            <person name="Jakkamsetti A."/>
            <person name="Pham P."/>
            <person name="Ruth R."/>
            <person name="San Lucas F."/>
            <person name="Warren J."/>
            <person name="Zhang J."/>
            <person name="Zhao Z."/>
            <person name="Zhou C."/>
            <person name="Zhu D."/>
            <person name="Lee S."/>
            <person name="Bess C."/>
            <person name="Blankenburg K."/>
            <person name="Forbes L."/>
            <person name="Fu Q."/>
            <person name="Gubbala S."/>
            <person name="Hirani K."/>
            <person name="Jayaseelan J.C."/>
            <person name="Lara F."/>
            <person name="Munidasa M."/>
            <person name="Palculict T."/>
            <person name="Patil S."/>
            <person name="Pu L.-L."/>
            <person name="Saada N."/>
            <person name="Tang L."/>
            <person name="Weissenberger G."/>
            <person name="Zhu Y."/>
            <person name="Hemphill L."/>
            <person name="Shang Y."/>
            <person name="Youmans B."/>
            <person name="Ayvaz T."/>
            <person name="Ross M."/>
            <person name="Santibanez J."/>
            <person name="Aqrawi P."/>
            <person name="Gross S."/>
            <person name="Joshi V."/>
            <person name="Fowler G."/>
            <person name="Nazareth L."/>
            <person name="Reid J."/>
            <person name="Worley K."/>
            <person name="Petrosino J."/>
            <person name="Highlander S."/>
            <person name="Gibbs R."/>
        </authorList>
    </citation>
    <scope>NUCLEOTIDE SEQUENCE [LARGE SCALE GENOMIC DNA]</scope>
    <source>
        <strain evidence="2">DSM 15272</strain>
    </source>
</reference>
<keyword evidence="2" id="KW-0489">Methyltransferase</keyword>
<evidence type="ECO:0000313" key="2">
    <source>
        <dbReference type="EMBL" id="EFQ82141.1"/>
    </source>
</evidence>
<dbReference type="CDD" id="cd02440">
    <property type="entry name" value="AdoMet_MTases"/>
    <property type="match status" value="1"/>
</dbReference>
<dbReference type="SUPFAM" id="SSF53335">
    <property type="entry name" value="S-adenosyl-L-methionine-dependent methyltransferases"/>
    <property type="match status" value="1"/>
</dbReference>
<dbReference type="HOGENOM" id="CLU_071058_1_1_11"/>
<dbReference type="InterPro" id="IPR041698">
    <property type="entry name" value="Methyltransf_25"/>
</dbReference>
<dbReference type="Gene3D" id="3.40.50.150">
    <property type="entry name" value="Vaccinia Virus protein VP39"/>
    <property type="match status" value="1"/>
</dbReference>
<sequence>MSRAALDSAGFADFDPTDFDSVSAFDQAFRGTPSSMVDSLGGDLPMAVAHWAADPDAADRAFFVTPCTGPTLDVGCGPGRLVGALVDRGIPSLGIDVSAEAVRQTRERGAVALRRDVFSNLPGEGRWQFALLADGNVGIGGDPVSLLGRLRELMTPDGRVIAEVAGPGVGIVRDSRRLRVGDRLSEPFAWAVVGLDAMSDLAAEVGLVVETVQSLAGRHAVTLAAPSPGGRS</sequence>
<dbReference type="InterPro" id="IPR029063">
    <property type="entry name" value="SAM-dependent_MTases_sf"/>
</dbReference>
<name>E2SF56_9ACTN</name>
<dbReference type="eggNOG" id="COG0500">
    <property type="taxonomic scope" value="Bacteria"/>
</dbReference>
<dbReference type="GO" id="GO:0008168">
    <property type="term" value="F:methyltransferase activity"/>
    <property type="evidence" value="ECO:0007669"/>
    <property type="project" value="UniProtKB-KW"/>
</dbReference>